<feature type="domain" description="Cation efflux protein transmembrane" evidence="8">
    <location>
        <begin position="35"/>
        <end position="242"/>
    </location>
</feature>
<dbReference type="InterPro" id="IPR002524">
    <property type="entry name" value="Cation_efflux"/>
</dbReference>
<sequence length="330" mass="34755">MARLRRPGHARPGGPSRLAGRGGPALSESHGSKAIFAALAANVGIAITKFVAAFFSGSSSMLAEGVHSLADSGNQILLLIGGKRAKRMADEEHPFGYGRVRYVYAFIVSIILFSVGGVYSLYEGIHKIEHPEPLDVPWLPIVVLVIAIGLESFSLRTAITESNPLRGTQTWVQFVRRAKSPELPVLLLEDTAALSGLVFALLGVTASIITGDGIYDGIGTLLIGVLLVAVAVILGVEMSSLLVGEGASKPDLAAIRAAITSGHEAESIIHMKTLYLGPDELLVAAKIAMPATSSLGDLAAGIDAIERRVREAVPVARVIYLEPDVRVATR</sequence>
<feature type="transmembrane region" description="Helical" evidence="7">
    <location>
        <begin position="186"/>
        <end position="209"/>
    </location>
</feature>
<dbReference type="PANTHER" id="PTHR13414">
    <property type="entry name" value="HUEL-CATION TRANSPORTER"/>
    <property type="match status" value="1"/>
</dbReference>
<feature type="region of interest" description="Disordered" evidence="6">
    <location>
        <begin position="1"/>
        <end position="25"/>
    </location>
</feature>
<dbReference type="SUPFAM" id="SSF160240">
    <property type="entry name" value="Cation efflux protein cytoplasmic domain-like"/>
    <property type="match status" value="1"/>
</dbReference>
<dbReference type="Proteomes" id="UP000001318">
    <property type="component" value="Chromosome"/>
</dbReference>
<comment type="subcellular location">
    <subcellularLocation>
        <location evidence="1">Membrane</location>
        <topology evidence="1">Multi-pass membrane protein</topology>
    </subcellularLocation>
</comment>
<dbReference type="GO" id="GO:0016020">
    <property type="term" value="C:membrane"/>
    <property type="evidence" value="ECO:0007669"/>
    <property type="project" value="UniProtKB-SubCell"/>
</dbReference>
<name>B0RI59_CLASE</name>
<keyword evidence="10" id="KW-1185">Reference proteome</keyword>
<dbReference type="NCBIfam" id="TIGR01297">
    <property type="entry name" value="CDF"/>
    <property type="match status" value="1"/>
</dbReference>
<dbReference type="Gene3D" id="1.20.1510.10">
    <property type="entry name" value="Cation efflux protein transmembrane domain"/>
    <property type="match status" value="1"/>
</dbReference>
<dbReference type="EMBL" id="AM849034">
    <property type="protein sequence ID" value="CAQ02630.1"/>
    <property type="molecule type" value="Genomic_DNA"/>
</dbReference>
<evidence type="ECO:0000259" key="8">
    <source>
        <dbReference type="Pfam" id="PF01545"/>
    </source>
</evidence>
<dbReference type="InterPro" id="IPR036837">
    <property type="entry name" value="Cation_efflux_CTD_sf"/>
</dbReference>
<evidence type="ECO:0000256" key="5">
    <source>
        <dbReference type="ARBA" id="ARBA00023136"/>
    </source>
</evidence>
<keyword evidence="5 7" id="KW-0472">Membrane</keyword>
<keyword evidence="3 7" id="KW-0812">Transmembrane</keyword>
<dbReference type="InterPro" id="IPR040177">
    <property type="entry name" value="SLC30A9"/>
</dbReference>
<dbReference type="GO" id="GO:0008324">
    <property type="term" value="F:monoatomic cation transmembrane transporter activity"/>
    <property type="evidence" value="ECO:0007669"/>
    <property type="project" value="InterPro"/>
</dbReference>
<evidence type="ECO:0000313" key="10">
    <source>
        <dbReference type="Proteomes" id="UP000001318"/>
    </source>
</evidence>
<protein>
    <submittedName>
        <fullName evidence="9">Cation transport protein</fullName>
    </submittedName>
</protein>
<gene>
    <name evidence="9" type="ordered locus">CMS2549</name>
</gene>
<accession>B0RI59</accession>
<dbReference type="GO" id="GO:0006829">
    <property type="term" value="P:zinc ion transport"/>
    <property type="evidence" value="ECO:0007669"/>
    <property type="project" value="InterPro"/>
</dbReference>
<dbReference type="SUPFAM" id="SSF161111">
    <property type="entry name" value="Cation efflux protein transmembrane domain-like"/>
    <property type="match status" value="1"/>
</dbReference>
<feature type="transmembrane region" description="Helical" evidence="7">
    <location>
        <begin position="221"/>
        <end position="243"/>
    </location>
</feature>
<dbReference type="eggNOG" id="COG0053">
    <property type="taxonomic scope" value="Bacteria"/>
</dbReference>
<evidence type="ECO:0000256" key="4">
    <source>
        <dbReference type="ARBA" id="ARBA00022989"/>
    </source>
</evidence>
<keyword evidence="2" id="KW-0813">Transport</keyword>
<dbReference type="InterPro" id="IPR058533">
    <property type="entry name" value="Cation_efflux_TM"/>
</dbReference>
<evidence type="ECO:0000256" key="7">
    <source>
        <dbReference type="SAM" id="Phobius"/>
    </source>
</evidence>
<evidence type="ECO:0000256" key="6">
    <source>
        <dbReference type="SAM" id="MobiDB-lite"/>
    </source>
</evidence>
<feature type="transmembrane region" description="Helical" evidence="7">
    <location>
        <begin position="102"/>
        <end position="122"/>
    </location>
</feature>
<dbReference type="InterPro" id="IPR027469">
    <property type="entry name" value="Cation_efflux_TMD_sf"/>
</dbReference>
<dbReference type="KEGG" id="cms:CMS2549"/>
<keyword evidence="4 7" id="KW-1133">Transmembrane helix</keyword>
<feature type="transmembrane region" description="Helical" evidence="7">
    <location>
        <begin position="34"/>
        <end position="55"/>
    </location>
</feature>
<dbReference type="STRING" id="31964.CMS2549"/>
<dbReference type="AlphaFoldDB" id="B0RI59"/>
<evidence type="ECO:0000256" key="2">
    <source>
        <dbReference type="ARBA" id="ARBA00022448"/>
    </source>
</evidence>
<evidence type="ECO:0000313" key="9">
    <source>
        <dbReference type="EMBL" id="CAQ02630.1"/>
    </source>
</evidence>
<dbReference type="Pfam" id="PF01545">
    <property type="entry name" value="Cation_efflux"/>
    <property type="match status" value="1"/>
</dbReference>
<dbReference type="HOGENOM" id="CLU_021126_0_1_11"/>
<feature type="transmembrane region" description="Helical" evidence="7">
    <location>
        <begin position="138"/>
        <end position="159"/>
    </location>
</feature>
<reference evidence="9 10" key="1">
    <citation type="journal article" date="2008" name="J. Bacteriol.">
        <title>Genome of the actinomycete plant pathogen Clavibacter michiganensis subsp. sepedonicus suggests recent niche adaptation.</title>
        <authorList>
            <person name="Bentley S.D."/>
            <person name="Corton C."/>
            <person name="Brown S.E."/>
            <person name="Barron A."/>
            <person name="Clark L."/>
            <person name="Doggett J."/>
            <person name="Harris B."/>
            <person name="Ormond D."/>
            <person name="Quail M.A."/>
            <person name="May G."/>
            <person name="Francis D."/>
            <person name="Knudson D."/>
            <person name="Parkhill J."/>
            <person name="Ishimaru C.A."/>
        </authorList>
    </citation>
    <scope>NUCLEOTIDE SEQUENCE [LARGE SCALE GENOMIC DNA]</scope>
    <source>
        <strain evidence="10">ATCC 33113 / DSM 20744 / JCM 9667 / LMG 2889 / ICMP 2535 / C-1</strain>
    </source>
</reference>
<organism evidence="9 10">
    <name type="scientific">Clavibacter sepedonicus</name>
    <name type="common">Clavibacter michiganensis subsp. sepedonicus</name>
    <dbReference type="NCBI Taxonomy" id="31964"/>
    <lineage>
        <taxon>Bacteria</taxon>
        <taxon>Bacillati</taxon>
        <taxon>Actinomycetota</taxon>
        <taxon>Actinomycetes</taxon>
        <taxon>Micrococcales</taxon>
        <taxon>Microbacteriaceae</taxon>
        <taxon>Clavibacter</taxon>
    </lineage>
</organism>
<proteinExistence type="predicted"/>
<dbReference type="PANTHER" id="PTHR13414:SF9">
    <property type="entry name" value="PROTON-COUPLED ZINC ANTIPORTER SLC30A9, MITOCHONDRIAL"/>
    <property type="match status" value="1"/>
</dbReference>
<evidence type="ECO:0000256" key="1">
    <source>
        <dbReference type="ARBA" id="ARBA00004141"/>
    </source>
</evidence>
<evidence type="ECO:0000256" key="3">
    <source>
        <dbReference type="ARBA" id="ARBA00022692"/>
    </source>
</evidence>